<evidence type="ECO:0000256" key="2">
    <source>
        <dbReference type="SAM" id="Phobius"/>
    </source>
</evidence>
<sequence length="208" mass="24246">MDYIMNWVTQVILFLLLALVTDLLLPNSSLRKYIKLVVGLLLILVFMQPIFDLFEVDMKRFFSKEINGWNQQSEVEEMENLIDVKKNEIQASQRAYILEQMAVQLKKEAKEELMNEYEAEILDFSFQFASEEELTLETLEQLTVVLSNEASEPMDRQGDEIEQIQINLESSQNDKKPEPDTSHPVKPFLAEVWEIPEDKITLQWEGGV</sequence>
<reference evidence="3 4" key="1">
    <citation type="submission" date="2024-09" db="EMBL/GenBank/DDBJ databases">
        <authorList>
            <person name="Sun Q."/>
            <person name="Mori K."/>
        </authorList>
    </citation>
    <scope>NUCLEOTIDE SEQUENCE [LARGE SCALE GENOMIC DNA]</scope>
    <source>
        <strain evidence="3 4">NCAIM B.02529</strain>
    </source>
</reference>
<protein>
    <submittedName>
        <fullName evidence="3">Stage III sporulation protein AF</fullName>
    </submittedName>
</protein>
<evidence type="ECO:0000256" key="1">
    <source>
        <dbReference type="SAM" id="Coils"/>
    </source>
</evidence>
<gene>
    <name evidence="3" type="primary">spoIIIAF</name>
    <name evidence="3" type="ORF">ACFFGV_03520</name>
</gene>
<feature type="transmembrane region" description="Helical" evidence="2">
    <location>
        <begin position="7"/>
        <end position="27"/>
    </location>
</feature>
<name>A0ABV6LJT6_9BACI</name>
<evidence type="ECO:0000313" key="3">
    <source>
        <dbReference type="EMBL" id="MFC0522656.1"/>
    </source>
</evidence>
<keyword evidence="2" id="KW-0472">Membrane</keyword>
<keyword evidence="2" id="KW-1133">Transmembrane helix</keyword>
<feature type="transmembrane region" description="Helical" evidence="2">
    <location>
        <begin position="33"/>
        <end position="54"/>
    </location>
</feature>
<proteinExistence type="predicted"/>
<keyword evidence="4" id="KW-1185">Reference proteome</keyword>
<dbReference type="RefSeq" id="WP_377345176.1">
    <property type="nucleotide sequence ID" value="NZ_JBHLTP010000003.1"/>
</dbReference>
<feature type="coiled-coil region" evidence="1">
    <location>
        <begin position="75"/>
        <end position="120"/>
    </location>
</feature>
<evidence type="ECO:0000313" key="4">
    <source>
        <dbReference type="Proteomes" id="UP001589836"/>
    </source>
</evidence>
<dbReference type="InterPro" id="IPR014245">
    <property type="entry name" value="Spore_III_AF"/>
</dbReference>
<comment type="caution">
    <text evidence="3">The sequence shown here is derived from an EMBL/GenBank/DDBJ whole genome shotgun (WGS) entry which is preliminary data.</text>
</comment>
<keyword evidence="2" id="KW-0812">Transmembrane</keyword>
<accession>A0ABV6LJT6</accession>
<organism evidence="3 4">
    <name type="scientific">Pontibacillus salicampi</name>
    <dbReference type="NCBI Taxonomy" id="1449801"/>
    <lineage>
        <taxon>Bacteria</taxon>
        <taxon>Bacillati</taxon>
        <taxon>Bacillota</taxon>
        <taxon>Bacilli</taxon>
        <taxon>Bacillales</taxon>
        <taxon>Bacillaceae</taxon>
        <taxon>Pontibacillus</taxon>
    </lineage>
</organism>
<dbReference type="Proteomes" id="UP001589836">
    <property type="component" value="Unassembled WGS sequence"/>
</dbReference>
<dbReference type="Pfam" id="PF09581">
    <property type="entry name" value="Spore_III_AF"/>
    <property type="match status" value="1"/>
</dbReference>
<keyword evidence="1" id="KW-0175">Coiled coil</keyword>
<dbReference type="NCBIfam" id="TIGR02896">
    <property type="entry name" value="spore_III_AF"/>
    <property type="match status" value="1"/>
</dbReference>
<dbReference type="EMBL" id="JBHLTP010000003">
    <property type="protein sequence ID" value="MFC0522656.1"/>
    <property type="molecule type" value="Genomic_DNA"/>
</dbReference>